<dbReference type="PROSITE" id="PS50011">
    <property type="entry name" value="PROTEIN_KINASE_DOM"/>
    <property type="match status" value="1"/>
</dbReference>
<dbReference type="PROSITE" id="PS00107">
    <property type="entry name" value="PROTEIN_KINASE_ATP"/>
    <property type="match status" value="1"/>
</dbReference>
<dbReference type="PANTHER" id="PTHR24058:SF17">
    <property type="entry name" value="HOMEODOMAIN INTERACTING PROTEIN KINASE, ISOFORM D"/>
    <property type="match status" value="1"/>
</dbReference>
<dbReference type="GO" id="GO:0004713">
    <property type="term" value="F:protein tyrosine kinase activity"/>
    <property type="evidence" value="ECO:0000318"/>
    <property type="project" value="GO_Central"/>
</dbReference>
<feature type="non-terminal residue" evidence="10">
    <location>
        <position position="350"/>
    </location>
</feature>
<feature type="domain" description="Protein kinase" evidence="9">
    <location>
        <begin position="1"/>
        <end position="348"/>
    </location>
</feature>
<dbReference type="Gene3D" id="1.10.510.10">
    <property type="entry name" value="Transferase(Phosphotransferase) domain 1"/>
    <property type="match status" value="1"/>
</dbReference>
<evidence type="ECO:0000313" key="10">
    <source>
        <dbReference type="EMBL" id="EED88177.1"/>
    </source>
</evidence>
<dbReference type="RefSeq" id="XP_002294343.1">
    <property type="nucleotide sequence ID" value="XM_002294307.1"/>
</dbReference>
<evidence type="ECO:0000256" key="8">
    <source>
        <dbReference type="SAM" id="MobiDB-lite"/>
    </source>
</evidence>
<dbReference type="GO" id="GO:0004674">
    <property type="term" value="F:protein serine/threonine kinase activity"/>
    <property type="evidence" value="ECO:0000318"/>
    <property type="project" value="GO_Central"/>
</dbReference>
<dbReference type="CDD" id="cd14212">
    <property type="entry name" value="PKc_YAK1"/>
    <property type="match status" value="1"/>
</dbReference>
<evidence type="ECO:0000256" key="4">
    <source>
        <dbReference type="ARBA" id="ARBA00022777"/>
    </source>
</evidence>
<dbReference type="EMBL" id="CM000651">
    <property type="protein sequence ID" value="EED88177.1"/>
    <property type="molecule type" value="Genomic_DNA"/>
</dbReference>
<dbReference type="STRING" id="35128.B8CDY4"/>
<reference evidence="10 11" key="1">
    <citation type="journal article" date="2004" name="Science">
        <title>The genome of the diatom Thalassiosira pseudonana: ecology, evolution, and metabolism.</title>
        <authorList>
            <person name="Armbrust E.V."/>
            <person name="Berges J.A."/>
            <person name="Bowler C."/>
            <person name="Green B.R."/>
            <person name="Martinez D."/>
            <person name="Putnam N.H."/>
            <person name="Zhou S."/>
            <person name="Allen A.E."/>
            <person name="Apt K.E."/>
            <person name="Bechner M."/>
            <person name="Brzezinski M.A."/>
            <person name="Chaal B.K."/>
            <person name="Chiovitti A."/>
            <person name="Davis A.K."/>
            <person name="Demarest M.S."/>
            <person name="Detter J.C."/>
            <person name="Glavina T."/>
            <person name="Goodstein D."/>
            <person name="Hadi M.Z."/>
            <person name="Hellsten U."/>
            <person name="Hildebrand M."/>
            <person name="Jenkins B.D."/>
            <person name="Jurka J."/>
            <person name="Kapitonov V.V."/>
            <person name="Kroger N."/>
            <person name="Lau W.W."/>
            <person name="Lane T.W."/>
            <person name="Larimer F.W."/>
            <person name="Lippmeier J.C."/>
            <person name="Lucas S."/>
            <person name="Medina M."/>
            <person name="Montsant A."/>
            <person name="Obornik M."/>
            <person name="Parker M.S."/>
            <person name="Palenik B."/>
            <person name="Pazour G.J."/>
            <person name="Richardson P.M."/>
            <person name="Rynearson T.A."/>
            <person name="Saito M.A."/>
            <person name="Schwartz D.C."/>
            <person name="Thamatrakoln K."/>
            <person name="Valentin K."/>
            <person name="Vardi A."/>
            <person name="Wilkerson F.P."/>
            <person name="Rokhsar D.S."/>
        </authorList>
    </citation>
    <scope>NUCLEOTIDE SEQUENCE [LARGE SCALE GENOMIC DNA]</scope>
    <source>
        <strain evidence="10 11">CCMP1335</strain>
    </source>
</reference>
<dbReference type="OMA" id="CEYEMIR"/>
<feature type="binding site" evidence="6">
    <location>
        <position position="30"/>
    </location>
    <ligand>
        <name>ATP</name>
        <dbReference type="ChEBI" id="CHEBI:30616"/>
    </ligand>
</feature>
<evidence type="ECO:0000256" key="1">
    <source>
        <dbReference type="ARBA" id="ARBA00022527"/>
    </source>
</evidence>
<dbReference type="InParanoid" id="B8CDY4"/>
<evidence type="ECO:0000256" key="7">
    <source>
        <dbReference type="RuleBase" id="RU000304"/>
    </source>
</evidence>
<evidence type="ECO:0000256" key="2">
    <source>
        <dbReference type="ARBA" id="ARBA00022679"/>
    </source>
</evidence>
<dbReference type="PANTHER" id="PTHR24058">
    <property type="entry name" value="DUAL SPECIFICITY PROTEIN KINASE"/>
    <property type="match status" value="1"/>
</dbReference>
<dbReference type="InterPro" id="IPR000719">
    <property type="entry name" value="Prot_kinase_dom"/>
</dbReference>
<dbReference type="SMART" id="SM00220">
    <property type="entry name" value="S_TKc"/>
    <property type="match status" value="1"/>
</dbReference>
<keyword evidence="11" id="KW-1185">Reference proteome</keyword>
<dbReference type="InterPro" id="IPR008271">
    <property type="entry name" value="Ser/Thr_kinase_AS"/>
</dbReference>
<dbReference type="PaxDb" id="35128-Thaps37862"/>
<evidence type="ECO:0000256" key="5">
    <source>
        <dbReference type="ARBA" id="ARBA00022840"/>
    </source>
</evidence>
<keyword evidence="4" id="KW-0418">Kinase</keyword>
<dbReference type="Gene3D" id="3.30.200.20">
    <property type="entry name" value="Phosphorylase Kinase, domain 1"/>
    <property type="match status" value="1"/>
</dbReference>
<dbReference type="PROSITE" id="PS00108">
    <property type="entry name" value="PROTEIN_KINASE_ST"/>
    <property type="match status" value="1"/>
</dbReference>
<dbReference type="InterPro" id="IPR050494">
    <property type="entry name" value="Ser_Thr_dual-spec_kinase"/>
</dbReference>
<dbReference type="Pfam" id="PF00069">
    <property type="entry name" value="Pkinase"/>
    <property type="match status" value="2"/>
</dbReference>
<protein>
    <recommendedName>
        <fullName evidence="9">Protein kinase domain-containing protein</fullName>
    </recommendedName>
</protein>
<feature type="non-terminal residue" evidence="10">
    <location>
        <position position="1"/>
    </location>
</feature>
<dbReference type="GeneID" id="7444178"/>
<name>B8CDY4_THAPS</name>
<dbReference type="GO" id="GO:0005737">
    <property type="term" value="C:cytoplasm"/>
    <property type="evidence" value="ECO:0000318"/>
    <property type="project" value="GO_Central"/>
</dbReference>
<evidence type="ECO:0000256" key="6">
    <source>
        <dbReference type="PROSITE-ProRule" id="PRU10141"/>
    </source>
</evidence>
<dbReference type="SUPFAM" id="SSF56112">
    <property type="entry name" value="Protein kinase-like (PK-like)"/>
    <property type="match status" value="1"/>
</dbReference>
<keyword evidence="3 6" id="KW-0547">Nucleotide-binding</keyword>
<dbReference type="InterPro" id="IPR017441">
    <property type="entry name" value="Protein_kinase_ATP_BS"/>
</dbReference>
<proteinExistence type="inferred from homology"/>
<keyword evidence="5 6" id="KW-0067">ATP-binding</keyword>
<keyword evidence="1 7" id="KW-0723">Serine/threonine-protein kinase</keyword>
<evidence type="ECO:0000256" key="3">
    <source>
        <dbReference type="ARBA" id="ARBA00022741"/>
    </source>
</evidence>
<dbReference type="Proteomes" id="UP000001449">
    <property type="component" value="Chromosome 17"/>
</dbReference>
<dbReference type="GO" id="GO:0005524">
    <property type="term" value="F:ATP binding"/>
    <property type="evidence" value="ECO:0007669"/>
    <property type="project" value="UniProtKB-UniRule"/>
</dbReference>
<reference evidence="10 11" key="2">
    <citation type="journal article" date="2008" name="Nature">
        <title>The Phaeodactylum genome reveals the evolutionary history of diatom genomes.</title>
        <authorList>
            <person name="Bowler C."/>
            <person name="Allen A.E."/>
            <person name="Badger J.H."/>
            <person name="Grimwood J."/>
            <person name="Jabbari K."/>
            <person name="Kuo A."/>
            <person name="Maheswari U."/>
            <person name="Martens C."/>
            <person name="Maumus F."/>
            <person name="Otillar R.P."/>
            <person name="Rayko E."/>
            <person name="Salamov A."/>
            <person name="Vandepoele K."/>
            <person name="Beszteri B."/>
            <person name="Gruber A."/>
            <person name="Heijde M."/>
            <person name="Katinka M."/>
            <person name="Mock T."/>
            <person name="Valentin K."/>
            <person name="Verret F."/>
            <person name="Berges J.A."/>
            <person name="Brownlee C."/>
            <person name="Cadoret J.P."/>
            <person name="Chiovitti A."/>
            <person name="Choi C.J."/>
            <person name="Coesel S."/>
            <person name="De Martino A."/>
            <person name="Detter J.C."/>
            <person name="Durkin C."/>
            <person name="Falciatore A."/>
            <person name="Fournet J."/>
            <person name="Haruta M."/>
            <person name="Huysman M.J."/>
            <person name="Jenkins B.D."/>
            <person name="Jiroutova K."/>
            <person name="Jorgensen R.E."/>
            <person name="Joubert Y."/>
            <person name="Kaplan A."/>
            <person name="Kroger N."/>
            <person name="Kroth P.G."/>
            <person name="La Roche J."/>
            <person name="Lindquist E."/>
            <person name="Lommer M."/>
            <person name="Martin-Jezequel V."/>
            <person name="Lopez P.J."/>
            <person name="Lucas S."/>
            <person name="Mangogna M."/>
            <person name="McGinnis K."/>
            <person name="Medlin L.K."/>
            <person name="Montsant A."/>
            <person name="Oudot-Le Secq M.P."/>
            <person name="Napoli C."/>
            <person name="Obornik M."/>
            <person name="Parker M.S."/>
            <person name="Petit J.L."/>
            <person name="Porcel B.M."/>
            <person name="Poulsen N."/>
            <person name="Robison M."/>
            <person name="Rychlewski L."/>
            <person name="Rynearson T.A."/>
            <person name="Schmutz J."/>
            <person name="Shapiro H."/>
            <person name="Siaut M."/>
            <person name="Stanley M."/>
            <person name="Sussman M.R."/>
            <person name="Taylor A.R."/>
            <person name="Vardi A."/>
            <person name="von Dassow P."/>
            <person name="Vyverman W."/>
            <person name="Willis A."/>
            <person name="Wyrwicz L.S."/>
            <person name="Rokhsar D.S."/>
            <person name="Weissenbach J."/>
            <person name="Armbrust E.V."/>
            <person name="Green B.R."/>
            <person name="Van de Peer Y."/>
            <person name="Grigoriev I.V."/>
        </authorList>
    </citation>
    <scope>NUCLEOTIDE SEQUENCE [LARGE SCALE GENOMIC DNA]</scope>
    <source>
        <strain evidence="10 11">CCMP1335</strain>
    </source>
</reference>
<evidence type="ECO:0000313" key="11">
    <source>
        <dbReference type="Proteomes" id="UP000001449"/>
    </source>
</evidence>
<dbReference type="AlphaFoldDB" id="B8CDY4"/>
<keyword evidence="2" id="KW-0808">Transferase</keyword>
<gene>
    <name evidence="10" type="ORF">THAPSDRAFT_37862</name>
</gene>
<dbReference type="HOGENOM" id="CLU_000288_5_15_1"/>
<feature type="compositionally biased region" description="Low complexity" evidence="8">
    <location>
        <begin position="255"/>
        <end position="272"/>
    </location>
</feature>
<sequence length="350" mass="39375">YTVVSLLGQGTFAQVFHCIEKKTGNTVAVKIVKNKPAYTRQAAVEIDVFRKLNTDDNASDDSSMTPSGSKIRYGDAIIRLLCYFMHCSHLCLVFEMLGPNLYELLKKRQFRGLPIGAVRTLVQQATAGIKILGKKNVVHCDLKPENILMVRADAQWIKLIDFGSACFEGQTTHTYIQSRFYRSPEVLVGLPYDSAIDMWSLGCVAAELFLGLPILPGVHEHDQLGRILEMIGPLPDWMLEKGIKSTKFFKVTAKPGGPRSSPPDSSTSEGNSPRTVWEFKTLAKLEQQPTNRYFKKKKLEDIVMHHGVCNTKKEREQLGLFVHFLKGVLDPDPWKRWTAHQASMHPFLTG</sequence>
<dbReference type="eggNOG" id="KOG0667">
    <property type="taxonomic scope" value="Eukaryota"/>
</dbReference>
<evidence type="ECO:0000259" key="9">
    <source>
        <dbReference type="PROSITE" id="PS50011"/>
    </source>
</evidence>
<organism evidence="10 11">
    <name type="scientific">Thalassiosira pseudonana</name>
    <name type="common">Marine diatom</name>
    <name type="synonym">Cyclotella nana</name>
    <dbReference type="NCBI Taxonomy" id="35128"/>
    <lineage>
        <taxon>Eukaryota</taxon>
        <taxon>Sar</taxon>
        <taxon>Stramenopiles</taxon>
        <taxon>Ochrophyta</taxon>
        <taxon>Bacillariophyta</taxon>
        <taxon>Coscinodiscophyceae</taxon>
        <taxon>Thalassiosirophycidae</taxon>
        <taxon>Thalassiosirales</taxon>
        <taxon>Thalassiosiraceae</taxon>
        <taxon>Thalassiosira</taxon>
    </lineage>
</organism>
<dbReference type="InterPro" id="IPR011009">
    <property type="entry name" value="Kinase-like_dom_sf"/>
</dbReference>
<comment type="similarity">
    <text evidence="7">Belongs to the protein kinase superfamily.</text>
</comment>
<accession>B8CDY4</accession>
<dbReference type="KEGG" id="tps:THAPSDRAFT_37862"/>
<feature type="region of interest" description="Disordered" evidence="8">
    <location>
        <begin position="252"/>
        <end position="273"/>
    </location>
</feature>